<dbReference type="EMBL" id="JALLPJ020001120">
    <property type="protein sequence ID" value="KAL3776047.1"/>
    <property type="molecule type" value="Genomic_DNA"/>
</dbReference>
<comment type="caution">
    <text evidence="1">The sequence shown here is derived from an EMBL/GenBank/DDBJ whole genome shotgun (WGS) entry which is preliminary data.</text>
</comment>
<accession>A0ABD3NLD3</accession>
<dbReference type="Proteomes" id="UP001530400">
    <property type="component" value="Unassembled WGS sequence"/>
</dbReference>
<name>A0ABD3NLD3_9STRA</name>
<proteinExistence type="predicted"/>
<organism evidence="1 2">
    <name type="scientific">Cyclotella atomus</name>
    <dbReference type="NCBI Taxonomy" id="382360"/>
    <lineage>
        <taxon>Eukaryota</taxon>
        <taxon>Sar</taxon>
        <taxon>Stramenopiles</taxon>
        <taxon>Ochrophyta</taxon>
        <taxon>Bacillariophyta</taxon>
        <taxon>Coscinodiscophyceae</taxon>
        <taxon>Thalassiosirophycidae</taxon>
        <taxon>Stephanodiscales</taxon>
        <taxon>Stephanodiscaceae</taxon>
        <taxon>Cyclotella</taxon>
    </lineage>
</organism>
<evidence type="ECO:0000313" key="1">
    <source>
        <dbReference type="EMBL" id="KAL3776047.1"/>
    </source>
</evidence>
<keyword evidence="2" id="KW-1185">Reference proteome</keyword>
<gene>
    <name evidence="1" type="ORF">ACHAWO_003476</name>
</gene>
<sequence>MALIAADTVGPSIYGGSVQRHANGSVIYTFQYEENDHHRPGPVYDGNGYSIMSRAIHFGPEIPCATPLHVCGMSKRWHQTILDIGAEVLVKAGIDPNSKVEEADSTPIEIAKRQRAIKFLMAMQLLGRYD</sequence>
<dbReference type="AlphaFoldDB" id="A0ABD3NLD3"/>
<reference evidence="1 2" key="1">
    <citation type="submission" date="2024-10" db="EMBL/GenBank/DDBJ databases">
        <title>Updated reference genomes for cyclostephanoid diatoms.</title>
        <authorList>
            <person name="Roberts W.R."/>
            <person name="Alverson A.J."/>
        </authorList>
    </citation>
    <scope>NUCLEOTIDE SEQUENCE [LARGE SCALE GENOMIC DNA]</scope>
    <source>
        <strain evidence="1 2">AJA010-31</strain>
    </source>
</reference>
<protein>
    <submittedName>
        <fullName evidence="1">Uncharacterized protein</fullName>
    </submittedName>
</protein>
<evidence type="ECO:0000313" key="2">
    <source>
        <dbReference type="Proteomes" id="UP001530400"/>
    </source>
</evidence>